<feature type="region of interest" description="Disordered" evidence="1">
    <location>
        <begin position="49"/>
        <end position="69"/>
    </location>
</feature>
<evidence type="ECO:0000313" key="2">
    <source>
        <dbReference type="EMBL" id="SMO58410.1"/>
    </source>
</evidence>
<name>A0A521CI83_SACCC</name>
<dbReference type="Proteomes" id="UP000319040">
    <property type="component" value="Unassembled WGS sequence"/>
</dbReference>
<accession>A0A521CI83</accession>
<proteinExistence type="predicted"/>
<evidence type="ECO:0000256" key="1">
    <source>
        <dbReference type="SAM" id="MobiDB-lite"/>
    </source>
</evidence>
<organism evidence="2 3">
    <name type="scientific">Saccharicrinis carchari</name>
    <dbReference type="NCBI Taxonomy" id="1168039"/>
    <lineage>
        <taxon>Bacteria</taxon>
        <taxon>Pseudomonadati</taxon>
        <taxon>Bacteroidota</taxon>
        <taxon>Bacteroidia</taxon>
        <taxon>Marinilabiliales</taxon>
        <taxon>Marinilabiliaceae</taxon>
        <taxon>Saccharicrinis</taxon>
    </lineage>
</organism>
<sequence length="69" mass="7862">MGYPSYSGTFRKIYRINVFIQKKPMGALRKCETGYVSVSWFLRGYTQHRHQHGGQAQKAKKAGNIRNGG</sequence>
<feature type="compositionally biased region" description="Basic residues" evidence="1">
    <location>
        <begin position="49"/>
        <end position="63"/>
    </location>
</feature>
<evidence type="ECO:0000313" key="3">
    <source>
        <dbReference type="Proteomes" id="UP000319040"/>
    </source>
</evidence>
<reference evidence="2 3" key="1">
    <citation type="submission" date="2017-05" db="EMBL/GenBank/DDBJ databases">
        <authorList>
            <person name="Varghese N."/>
            <person name="Submissions S."/>
        </authorList>
    </citation>
    <scope>NUCLEOTIDE SEQUENCE [LARGE SCALE GENOMIC DNA]</scope>
    <source>
        <strain evidence="2 3">DSM 27040</strain>
    </source>
</reference>
<dbReference type="AlphaFoldDB" id="A0A521CI83"/>
<protein>
    <submittedName>
        <fullName evidence="2">Uncharacterized protein</fullName>
    </submittedName>
</protein>
<gene>
    <name evidence="2" type="ORF">SAMN06265379_103108</name>
</gene>
<dbReference type="EMBL" id="FXTB01000003">
    <property type="protein sequence ID" value="SMO58410.1"/>
    <property type="molecule type" value="Genomic_DNA"/>
</dbReference>
<keyword evidence="3" id="KW-1185">Reference proteome</keyword>